<gene>
    <name evidence="2" type="ORF">H4W30_001401</name>
</gene>
<organism evidence="2 3">
    <name type="scientific">Amycolatopsis roodepoortensis</name>
    <dbReference type="NCBI Taxonomy" id="700274"/>
    <lineage>
        <taxon>Bacteria</taxon>
        <taxon>Bacillati</taxon>
        <taxon>Actinomycetota</taxon>
        <taxon>Actinomycetes</taxon>
        <taxon>Pseudonocardiales</taxon>
        <taxon>Pseudonocardiaceae</taxon>
        <taxon>Amycolatopsis</taxon>
    </lineage>
</organism>
<proteinExistence type="predicted"/>
<name>A0ABR9L183_9PSEU</name>
<keyword evidence="2" id="KW-0418">Kinase</keyword>
<keyword evidence="3" id="KW-1185">Reference proteome</keyword>
<sequence>MTIEQTGANPVIDAALVERLLAAQLPDLASLPLKRLEPAGSDNVIYRLGDDLAVRLPRGDWSTGQPRKEFQWLPRLAPRLPLPVPTPVALGSPGEGYPWYWCVSRWFEGETATIGGLADADKTAVELAEFVKALQRVPPDETLLPGPHNSFIGAPLARRDPATRAAIEAVDGVFDGTALTEVWNAAMAAPPWSRPPVWIHGDLHPGNLLTVNGDLSAVLDFGGLGVGDPACDLLIAWTLLPSSARETFRAALDVDDATWARGRGYALSTGLNAYTAYAATNPRVAENTRHQITETLKDSR</sequence>
<evidence type="ECO:0000313" key="3">
    <source>
        <dbReference type="Proteomes" id="UP000656548"/>
    </source>
</evidence>
<dbReference type="PANTHER" id="PTHR21310">
    <property type="entry name" value="AMINOGLYCOSIDE PHOSPHOTRANSFERASE-RELATED-RELATED"/>
    <property type="match status" value="1"/>
</dbReference>
<dbReference type="Gene3D" id="3.90.1200.10">
    <property type="match status" value="1"/>
</dbReference>
<protein>
    <submittedName>
        <fullName evidence="2">Aminoglycoside phosphotransferase (APT) family kinase protein</fullName>
    </submittedName>
</protein>
<dbReference type="Proteomes" id="UP000656548">
    <property type="component" value="Unassembled WGS sequence"/>
</dbReference>
<dbReference type="EMBL" id="JADBEJ010000001">
    <property type="protein sequence ID" value="MBE1574372.1"/>
    <property type="molecule type" value="Genomic_DNA"/>
</dbReference>
<reference evidence="2 3" key="1">
    <citation type="submission" date="2020-10" db="EMBL/GenBank/DDBJ databases">
        <title>Sequencing the genomes of 1000 actinobacteria strains.</title>
        <authorList>
            <person name="Klenk H.-P."/>
        </authorList>
    </citation>
    <scope>NUCLEOTIDE SEQUENCE [LARGE SCALE GENOMIC DNA]</scope>
    <source>
        <strain evidence="2 3">DSM 46661</strain>
    </source>
</reference>
<accession>A0ABR9L183</accession>
<evidence type="ECO:0000313" key="2">
    <source>
        <dbReference type="EMBL" id="MBE1574372.1"/>
    </source>
</evidence>
<dbReference type="InterPro" id="IPR011009">
    <property type="entry name" value="Kinase-like_dom_sf"/>
</dbReference>
<dbReference type="Gene3D" id="3.30.200.20">
    <property type="entry name" value="Phosphorylase Kinase, domain 1"/>
    <property type="match status" value="1"/>
</dbReference>
<dbReference type="Pfam" id="PF01636">
    <property type="entry name" value="APH"/>
    <property type="match status" value="1"/>
</dbReference>
<keyword evidence="2" id="KW-0808">Transferase</keyword>
<dbReference type="SUPFAM" id="SSF56112">
    <property type="entry name" value="Protein kinase-like (PK-like)"/>
    <property type="match status" value="1"/>
</dbReference>
<dbReference type="PANTHER" id="PTHR21310:SF42">
    <property type="entry name" value="BIFUNCTIONAL AAC_APH"/>
    <property type="match status" value="1"/>
</dbReference>
<feature type="domain" description="Aminoglycoside phosphotransferase" evidence="1">
    <location>
        <begin position="39"/>
        <end position="265"/>
    </location>
</feature>
<dbReference type="InterPro" id="IPR002575">
    <property type="entry name" value="Aminoglycoside_PTrfase"/>
</dbReference>
<evidence type="ECO:0000259" key="1">
    <source>
        <dbReference type="Pfam" id="PF01636"/>
    </source>
</evidence>
<dbReference type="InterPro" id="IPR051678">
    <property type="entry name" value="AGP_Transferase"/>
</dbReference>
<comment type="caution">
    <text evidence="2">The sequence shown here is derived from an EMBL/GenBank/DDBJ whole genome shotgun (WGS) entry which is preliminary data.</text>
</comment>
<dbReference type="CDD" id="cd05155">
    <property type="entry name" value="APH_ChoK_like_1"/>
    <property type="match status" value="1"/>
</dbReference>
<dbReference type="GO" id="GO:0016301">
    <property type="term" value="F:kinase activity"/>
    <property type="evidence" value="ECO:0007669"/>
    <property type="project" value="UniProtKB-KW"/>
</dbReference>